<dbReference type="GeneID" id="7048137"/>
<dbReference type="RefSeq" id="XP_002172638.2">
    <property type="nucleotide sequence ID" value="XM_002172602.2"/>
</dbReference>
<dbReference type="PANTHER" id="PTHR31778:SF2">
    <property type="entry name" value="BUD SITE SELECTION PROTEIN RAX2"/>
    <property type="match status" value="1"/>
</dbReference>
<evidence type="ECO:0000256" key="1">
    <source>
        <dbReference type="SAM" id="Phobius"/>
    </source>
</evidence>
<proteinExistence type="predicted"/>
<dbReference type="Proteomes" id="UP000001744">
    <property type="component" value="Unassembled WGS sequence"/>
</dbReference>
<dbReference type="PANTHER" id="PTHR31778">
    <property type="entry name" value="BUD SITE SELECTION PROTEIN RAX2"/>
    <property type="match status" value="1"/>
</dbReference>
<feature type="transmembrane region" description="Helical" evidence="1">
    <location>
        <begin position="1107"/>
        <end position="1130"/>
    </location>
</feature>
<dbReference type="JaponicusDB" id="SJAG_01388">
    <property type="gene designation" value="rax2"/>
</dbReference>
<dbReference type="VEuPathDB" id="FungiDB:SJAG_01388"/>
<dbReference type="HOGENOM" id="CLU_276484_0_0_1"/>
<sequence length="1151" mass="125249">MLAMHRYVSSCPLYRILVFVFLFCCRCVASTSSNLSSALVGDFIAYEWITDNSSFTPSTHRRLLKQSSDGSFLTYNFGKNGEYFDCGLSLNNSDFVIPFYGILNGVKASYSFYVRSNATTLLKLDDTNDSAVSFFCDETHQSIYAVDYSVKNAVSNIYEWKGLPSNSSYSFVATVNGEVTSLRSWQNGYIVVGGNFTRLSPYTKSNPEQLVETTLTSATAYTSSSYWHNISALSCDLTEPSYRWILSNTSSASMRASFTYPFTPSRLRIFFSSSGLNRPTTLQLTASSGTSPVTLSYLDDSSNAWKNCSIACPVNQTSTAWYQDFYLAQSVSSAAFTASFSNNATSMIEIGGMTFFQEDIIVYADNDLNDDNCDSDAVTSYTAIDGDWTSVNSSTYPYYVTSSSDSNSTVSFFPNITYSVNTSVSYYVPSCLNDGSCKNRSRVAVDVYYASGQQPVHSVISLETKSDGYVPVYTGYMQGMSTGFKPWVAVTALDPDRMVTTMAMKFELHDWVGTPGGLAFLQSGSSHGIYTLSDVSSQNITQGASITDLSTCIGCSDELLFLAGRFNSKDHSILALHPNLSLDSISNGGLNAAVHTAYSANNVLYVGGEFTSSSDGKVSLKYAASYNLQNSSWQSLGQGANGAVTSIQPLTLAVNGQEEMLLAFSGNFTNVVNADGVNILANGFAVWNSSSNVWLRPADLGYYFSGDIHNLNTLGDEQLLVGSLTEFMPNVSYGLIGTSKNVQSKSLVGDFQKSLSPGSQLLSAAYPFSGGSPLVIAGHFATDTNISNIAFLIGEKNLTMTTSIGIDKASNISDVCSLNYTLFIFGNIVNSTTQTQRGMALYDLIEGSFDYSSLISTLSGDVNTHLAFNDTTSMLIAGNVTESTSQCRDICVLNLTSSSWESLDNPFTKSNITSLVWLEQDKVVLAGGTFTLNGSTSHLQVYNFTSHVWSTPSLAESLRGPPTHIATITAAQNDTSNNAFIAYGLGQQNASRYFVSYSENSTTDISSNLLLNASVVEKLMYLKADYILPKFSDEKLLLALGNLTFSDGSVSSLAYYRNQKWYSLLRTVDKYGTPGSLRRIAIPDTSVLAIQVQTKTPTLVKYMNKQYIIMVSLASSMGTMFLIIWSGIILDKLKDLIFKQEGSKVEEKKAL</sequence>
<evidence type="ECO:0000313" key="6">
    <source>
        <dbReference type="EMBL" id="EEB06345.2"/>
    </source>
</evidence>
<accession>B6JXS7</accession>
<dbReference type="InterPro" id="IPR048265">
    <property type="entry name" value="Rax2-like_third"/>
</dbReference>
<dbReference type="OrthoDB" id="2503993at2759"/>
<name>B6JXS7_SCHJY</name>
<dbReference type="InterPro" id="IPR024982">
    <property type="entry name" value="Rax2-like_C"/>
</dbReference>
<feature type="domain" description="Rax2-like second" evidence="4">
    <location>
        <begin position="210"/>
        <end position="337"/>
    </location>
</feature>
<keyword evidence="1" id="KW-0472">Membrane</keyword>
<reference evidence="6 8" key="1">
    <citation type="journal article" date="2011" name="Science">
        <title>Comparative functional genomics of the fission yeasts.</title>
        <authorList>
            <person name="Rhind N."/>
            <person name="Chen Z."/>
            <person name="Yassour M."/>
            <person name="Thompson D.A."/>
            <person name="Haas B.J."/>
            <person name="Habib N."/>
            <person name="Wapinski I."/>
            <person name="Roy S."/>
            <person name="Lin M.F."/>
            <person name="Heiman D.I."/>
            <person name="Young S.K."/>
            <person name="Furuya K."/>
            <person name="Guo Y."/>
            <person name="Pidoux A."/>
            <person name="Chen H.M."/>
            <person name="Robbertse B."/>
            <person name="Goldberg J.M."/>
            <person name="Aoki K."/>
            <person name="Bayne E.H."/>
            <person name="Berlin A.M."/>
            <person name="Desjardins C.A."/>
            <person name="Dobbs E."/>
            <person name="Dukaj L."/>
            <person name="Fan L."/>
            <person name="FitzGerald M.G."/>
            <person name="French C."/>
            <person name="Gujja S."/>
            <person name="Hansen K."/>
            <person name="Keifenheim D."/>
            <person name="Levin J.Z."/>
            <person name="Mosher R.A."/>
            <person name="Mueller C.A."/>
            <person name="Pfiffner J."/>
            <person name="Priest M."/>
            <person name="Russ C."/>
            <person name="Smialowska A."/>
            <person name="Swoboda P."/>
            <person name="Sykes S.M."/>
            <person name="Vaughn M."/>
            <person name="Vengrova S."/>
            <person name="Yoder R."/>
            <person name="Zeng Q."/>
            <person name="Allshire R."/>
            <person name="Baulcombe D."/>
            <person name="Birren B.W."/>
            <person name="Brown W."/>
            <person name="Ekwall K."/>
            <person name="Kellis M."/>
            <person name="Leatherwood J."/>
            <person name="Levin H."/>
            <person name="Margalit H."/>
            <person name="Martienssen R."/>
            <person name="Nieduszynski C.A."/>
            <person name="Spatafora J.W."/>
            <person name="Friedman N."/>
            <person name="Dalgaard J.Z."/>
            <person name="Baumann P."/>
            <person name="Niki H."/>
            <person name="Regev A."/>
            <person name="Nusbaum C."/>
        </authorList>
    </citation>
    <scope>NUCLEOTIDE SEQUENCE [LARGE SCALE GENOMIC DNA]</scope>
    <source>
        <strain evidence="8">yFS275 / FY16936</strain>
    </source>
</reference>
<feature type="domain" description="Rax2-like third" evidence="5">
    <location>
        <begin position="362"/>
        <end position="496"/>
    </location>
</feature>
<feature type="chain" id="PRO_5002844975" evidence="2">
    <location>
        <begin position="31"/>
        <end position="1151"/>
    </location>
</feature>
<dbReference type="Gene3D" id="2.120.10.80">
    <property type="entry name" value="Kelch-type beta propeller"/>
    <property type="match status" value="1"/>
</dbReference>
<keyword evidence="8" id="KW-1185">Reference proteome</keyword>
<evidence type="ECO:0000259" key="5">
    <source>
        <dbReference type="Pfam" id="PF20843"/>
    </source>
</evidence>
<organism evidence="6 8">
    <name type="scientific">Schizosaccharomyces japonicus (strain yFS275 / FY16936)</name>
    <name type="common">Fission yeast</name>
    <dbReference type="NCBI Taxonomy" id="402676"/>
    <lineage>
        <taxon>Eukaryota</taxon>
        <taxon>Fungi</taxon>
        <taxon>Dikarya</taxon>
        <taxon>Ascomycota</taxon>
        <taxon>Taphrinomycotina</taxon>
        <taxon>Schizosaccharomycetes</taxon>
        <taxon>Schizosaccharomycetales</taxon>
        <taxon>Schizosaccharomycetaceae</taxon>
        <taxon>Schizosaccharomyces</taxon>
    </lineage>
</organism>
<dbReference type="AlphaFoldDB" id="B6JXS7"/>
<dbReference type="EMBL" id="KE651168">
    <property type="protein sequence ID" value="EEB06345.2"/>
    <property type="molecule type" value="Genomic_DNA"/>
</dbReference>
<dbReference type="Pfam" id="PF20842">
    <property type="entry name" value="Rax2_2"/>
    <property type="match status" value="1"/>
</dbReference>
<dbReference type="InterPro" id="IPR015915">
    <property type="entry name" value="Kelch-typ_b-propeller"/>
</dbReference>
<evidence type="ECO:0000259" key="4">
    <source>
        <dbReference type="Pfam" id="PF20842"/>
    </source>
</evidence>
<evidence type="ECO:0000256" key="2">
    <source>
        <dbReference type="SAM" id="SignalP"/>
    </source>
</evidence>
<gene>
    <name evidence="7" type="primary">rax2</name>
    <name evidence="6" type="ORF">SJAG_01388</name>
</gene>
<dbReference type="OMA" id="ININSWY"/>
<protein>
    <submittedName>
        <fullName evidence="6">Cell polarity factor Rax2</fullName>
    </submittedName>
</protein>
<dbReference type="STRING" id="402676.B6JXS7"/>
<dbReference type="GO" id="GO:1902929">
    <property type="term" value="C:plasma membrane of growing cell tip"/>
    <property type="evidence" value="ECO:0000318"/>
    <property type="project" value="GO_Central"/>
</dbReference>
<keyword evidence="2" id="KW-0732">Signal</keyword>
<dbReference type="SUPFAM" id="SSF117281">
    <property type="entry name" value="Kelch motif"/>
    <property type="match status" value="1"/>
</dbReference>
<evidence type="ECO:0000313" key="8">
    <source>
        <dbReference type="Proteomes" id="UP000001744"/>
    </source>
</evidence>
<feature type="domain" description="Rax2-like C-terminal" evidence="3">
    <location>
        <begin position="840"/>
        <end position="1084"/>
    </location>
</feature>
<keyword evidence="1" id="KW-1133">Transmembrane helix</keyword>
<dbReference type="eggNOG" id="ENOG502QQZD">
    <property type="taxonomic scope" value="Eukaryota"/>
</dbReference>
<evidence type="ECO:0000313" key="7">
    <source>
        <dbReference type="JaponicusDB" id="SJAG_01388"/>
    </source>
</evidence>
<dbReference type="InterPro" id="IPR048266">
    <property type="entry name" value="Rax2-like_second"/>
</dbReference>
<dbReference type="Pfam" id="PF20843">
    <property type="entry name" value="Rax2_3"/>
    <property type="match status" value="1"/>
</dbReference>
<feature type="signal peptide" evidence="2">
    <location>
        <begin position="1"/>
        <end position="30"/>
    </location>
</feature>
<evidence type="ECO:0000259" key="3">
    <source>
        <dbReference type="Pfam" id="PF12768"/>
    </source>
</evidence>
<keyword evidence="1" id="KW-0812">Transmembrane</keyword>
<dbReference type="Pfam" id="PF12768">
    <property type="entry name" value="Rax2"/>
    <property type="match status" value="1"/>
</dbReference>